<organism evidence="1 2">
    <name type="scientific">Nitrosarchaeum koreense MY1</name>
    <dbReference type="NCBI Taxonomy" id="1001994"/>
    <lineage>
        <taxon>Archaea</taxon>
        <taxon>Nitrososphaerota</taxon>
        <taxon>Nitrososphaeria</taxon>
        <taxon>Nitrosopumilales</taxon>
        <taxon>Nitrosopumilaceae</taxon>
        <taxon>Nitrosarchaeum</taxon>
    </lineage>
</organism>
<name>F9CWG9_9ARCH</name>
<dbReference type="AlphaFoldDB" id="F9CWG9"/>
<comment type="caution">
    <text evidence="1">The sequence shown here is derived from an EMBL/GenBank/DDBJ whole genome shotgun (WGS) entry which is preliminary data.</text>
</comment>
<accession>F9CWG9</accession>
<protein>
    <submittedName>
        <fullName evidence="1">Uncharacterized protein</fullName>
    </submittedName>
</protein>
<proteinExistence type="predicted"/>
<reference evidence="1 2" key="1">
    <citation type="journal article" date="2011" name="J. Bacteriol.">
        <title>Genome Sequence of an Ammonia-Oxidizing Soil Archaeon, "Candidatus Nitrosoarchaeum koreensis" MY1.</title>
        <authorList>
            <person name="Kim B.K."/>
            <person name="Jung M.Y."/>
            <person name="Yu D.S."/>
            <person name="Park S.J."/>
            <person name="Oh T.K."/>
            <person name="Rhee S.K."/>
            <person name="Kim J.F."/>
        </authorList>
    </citation>
    <scope>NUCLEOTIDE SEQUENCE [LARGE SCALE GENOMIC DNA]</scope>
    <source>
        <strain evidence="1 2">MY1</strain>
    </source>
</reference>
<evidence type="ECO:0000313" key="1">
    <source>
        <dbReference type="EMBL" id="EGP93621.1"/>
    </source>
</evidence>
<gene>
    <name evidence="1" type="ORF">MY1_0859</name>
</gene>
<dbReference type="RefSeq" id="WP_007550417.1">
    <property type="nucleotide sequence ID" value="NZ_AFPU01000001.1"/>
</dbReference>
<keyword evidence="2" id="KW-1185">Reference proteome</keyword>
<dbReference type="Proteomes" id="UP000004440">
    <property type="component" value="Unassembled WGS sequence"/>
</dbReference>
<evidence type="ECO:0000313" key="2">
    <source>
        <dbReference type="Proteomes" id="UP000004440"/>
    </source>
</evidence>
<sequence length="52" mass="6163">MEENGIWGKYDVFLKIEHDAELGLDRFVEILRRWKTSQAHTPCQSCLDRVEV</sequence>
<dbReference type="EMBL" id="AFPU01000001">
    <property type="protein sequence ID" value="EGP93621.1"/>
    <property type="molecule type" value="Genomic_DNA"/>
</dbReference>